<dbReference type="KEGG" id="flt:Sv326_0543"/>
<dbReference type="Gene3D" id="3.40.630.30">
    <property type="match status" value="1"/>
</dbReference>
<name>A0A7D6BLU9_FERL1</name>
<gene>
    <name evidence="2" type="ORF">Sv326_0543</name>
</gene>
<dbReference type="GO" id="GO:0016747">
    <property type="term" value="F:acyltransferase activity, transferring groups other than amino-acyl groups"/>
    <property type="evidence" value="ECO:0007669"/>
    <property type="project" value="InterPro"/>
</dbReference>
<evidence type="ECO:0000259" key="1">
    <source>
        <dbReference type="PROSITE" id="PS51186"/>
    </source>
</evidence>
<dbReference type="PROSITE" id="PS51186">
    <property type="entry name" value="GNAT"/>
    <property type="match status" value="1"/>
</dbReference>
<sequence length="154" mass="17142">MALKSVRKDELAEAKFVIKALESEKERNQLSRVYTEAGMKTVEKEPCRKPCVELIAVDKETKKVIGGAVALLEDHENAELLIAVSFRYRKQGIGGALLEESEKRLKELGVKSSSILPLTPNARDFLRNRGYHYAGDVEQRVGGGFVVAPMEKIL</sequence>
<reference evidence="3" key="1">
    <citation type="submission" date="2020-07" db="EMBL/GenBank/DDBJ databases">
        <title>Metabolic diversity and evolutionary history of the archaeal phylum ###Micrarchaeota### uncovered from a freshwater lake metagenome.</title>
        <authorList>
            <person name="Kadnikov V.V."/>
            <person name="Savvichev A.S."/>
            <person name="Mardanov A.V."/>
            <person name="Beletsky A.V."/>
            <person name="Chupakov A.V."/>
            <person name="Kokryatskaya N.M."/>
            <person name="Pimenov N.V."/>
            <person name="Ravin N.V."/>
        </authorList>
    </citation>
    <scope>NUCLEOTIDE SEQUENCE [LARGE SCALE GENOMIC DNA]</scope>
</reference>
<evidence type="ECO:0000313" key="2">
    <source>
        <dbReference type="EMBL" id="QLJ52718.1"/>
    </source>
</evidence>
<evidence type="ECO:0000313" key="3">
    <source>
        <dbReference type="Proteomes" id="UP000510821"/>
    </source>
</evidence>
<proteinExistence type="predicted"/>
<dbReference type="Proteomes" id="UP000510821">
    <property type="component" value="Chromosome"/>
</dbReference>
<dbReference type="EMBL" id="CP058998">
    <property type="protein sequence ID" value="QLJ52718.1"/>
    <property type="molecule type" value="Genomic_DNA"/>
</dbReference>
<accession>A0A7D6BLU9</accession>
<dbReference type="CDD" id="cd04301">
    <property type="entry name" value="NAT_SF"/>
    <property type="match status" value="1"/>
</dbReference>
<protein>
    <recommendedName>
        <fullName evidence="1">N-acetyltransferase domain-containing protein</fullName>
    </recommendedName>
</protein>
<dbReference type="SUPFAM" id="SSF55729">
    <property type="entry name" value="Acyl-CoA N-acyltransferases (Nat)"/>
    <property type="match status" value="1"/>
</dbReference>
<dbReference type="InterPro" id="IPR000182">
    <property type="entry name" value="GNAT_dom"/>
</dbReference>
<dbReference type="AlphaFoldDB" id="A0A7D6BLU9"/>
<organism evidence="2 3">
    <name type="scientific">Fermentimicrarchaeum limneticum</name>
    <dbReference type="NCBI Taxonomy" id="2795018"/>
    <lineage>
        <taxon>Archaea</taxon>
        <taxon>Candidatus Micrarchaeota</taxon>
        <taxon>Candidatus Fermentimicrarchaeales</taxon>
        <taxon>Candidatus Fermentimicrarchaeaceae</taxon>
        <taxon>Candidatus Fermentimicrarchaeum</taxon>
    </lineage>
</organism>
<dbReference type="InterPro" id="IPR016181">
    <property type="entry name" value="Acyl_CoA_acyltransferase"/>
</dbReference>
<dbReference type="Pfam" id="PF00583">
    <property type="entry name" value="Acetyltransf_1"/>
    <property type="match status" value="1"/>
</dbReference>
<feature type="domain" description="N-acetyltransferase" evidence="1">
    <location>
        <begin position="1"/>
        <end position="154"/>
    </location>
</feature>